<proteinExistence type="predicted"/>
<name>A0AAW0NIS0_9GOBI</name>
<evidence type="ECO:0000256" key="2">
    <source>
        <dbReference type="SAM" id="SignalP"/>
    </source>
</evidence>
<organism evidence="3 4">
    <name type="scientific">Mugilogobius chulae</name>
    <name type="common">yellowstripe goby</name>
    <dbReference type="NCBI Taxonomy" id="88201"/>
    <lineage>
        <taxon>Eukaryota</taxon>
        <taxon>Metazoa</taxon>
        <taxon>Chordata</taxon>
        <taxon>Craniata</taxon>
        <taxon>Vertebrata</taxon>
        <taxon>Euteleostomi</taxon>
        <taxon>Actinopterygii</taxon>
        <taxon>Neopterygii</taxon>
        <taxon>Teleostei</taxon>
        <taxon>Neoteleostei</taxon>
        <taxon>Acanthomorphata</taxon>
        <taxon>Gobiaria</taxon>
        <taxon>Gobiiformes</taxon>
        <taxon>Gobioidei</taxon>
        <taxon>Gobiidae</taxon>
        <taxon>Gobionellinae</taxon>
        <taxon>Mugilogobius</taxon>
    </lineage>
</organism>
<accession>A0AAW0NIS0</accession>
<feature type="chain" id="PRO_5043575612" evidence="2">
    <location>
        <begin position="20"/>
        <end position="115"/>
    </location>
</feature>
<protein>
    <submittedName>
        <fullName evidence="3">Uncharacterized protein</fullName>
    </submittedName>
</protein>
<feature type="signal peptide" evidence="2">
    <location>
        <begin position="1"/>
        <end position="19"/>
    </location>
</feature>
<sequence>MKTLLALALLLFVATQVEGQRKREGRKLKIYDLVRGTGGATEAPPSMVPKPQKPSSDFKGFDLEDALNPANNGKKSTEPAASDAATLSEIKRKLDALMEIENLQMRMLQRMNRCA</sequence>
<dbReference type="AlphaFoldDB" id="A0AAW0NIS0"/>
<comment type="caution">
    <text evidence="3">The sequence shown here is derived from an EMBL/GenBank/DDBJ whole genome shotgun (WGS) entry which is preliminary data.</text>
</comment>
<dbReference type="EMBL" id="JBBPFD010000016">
    <property type="protein sequence ID" value="KAK7893066.1"/>
    <property type="molecule type" value="Genomic_DNA"/>
</dbReference>
<keyword evidence="4" id="KW-1185">Reference proteome</keyword>
<evidence type="ECO:0000256" key="1">
    <source>
        <dbReference type="SAM" id="MobiDB-lite"/>
    </source>
</evidence>
<evidence type="ECO:0000313" key="3">
    <source>
        <dbReference type="EMBL" id="KAK7893066.1"/>
    </source>
</evidence>
<feature type="region of interest" description="Disordered" evidence="1">
    <location>
        <begin position="37"/>
        <end position="84"/>
    </location>
</feature>
<keyword evidence="2" id="KW-0732">Signal</keyword>
<dbReference type="Proteomes" id="UP001460270">
    <property type="component" value="Unassembled WGS sequence"/>
</dbReference>
<evidence type="ECO:0000313" key="4">
    <source>
        <dbReference type="Proteomes" id="UP001460270"/>
    </source>
</evidence>
<reference evidence="4" key="1">
    <citation type="submission" date="2024-04" db="EMBL/GenBank/DDBJ databases">
        <title>Salinicola lusitanus LLJ914,a marine bacterium isolated from the Okinawa Trough.</title>
        <authorList>
            <person name="Li J."/>
        </authorList>
    </citation>
    <scope>NUCLEOTIDE SEQUENCE [LARGE SCALE GENOMIC DNA]</scope>
</reference>
<gene>
    <name evidence="3" type="ORF">WMY93_022218</name>
</gene>